<evidence type="ECO:0000313" key="1">
    <source>
        <dbReference type="EMBL" id="KAF2671123.1"/>
    </source>
</evidence>
<sequence>MIFHHLLVAPANQLIRIHVSKESYPKNNGLSMHVAKRQRNVHLSILATCRLFYQQAQHMIWKYNAFEITPDNWLRISRTNWLQIEAGIHHSSDTRISLARFNAKLITRLQIPNYSTWFEHCHTANFGHIHAIHEYFPNVSWINFILDAKELEMEKNNSLASITQVVQRFPVEHLECNIYPAEIFSFKQGFQSTWYFAAGYFE</sequence>
<evidence type="ECO:0000313" key="2">
    <source>
        <dbReference type="Proteomes" id="UP000799302"/>
    </source>
</evidence>
<organism evidence="1 2">
    <name type="scientific">Microthyrium microscopicum</name>
    <dbReference type="NCBI Taxonomy" id="703497"/>
    <lineage>
        <taxon>Eukaryota</taxon>
        <taxon>Fungi</taxon>
        <taxon>Dikarya</taxon>
        <taxon>Ascomycota</taxon>
        <taxon>Pezizomycotina</taxon>
        <taxon>Dothideomycetes</taxon>
        <taxon>Dothideomycetes incertae sedis</taxon>
        <taxon>Microthyriales</taxon>
        <taxon>Microthyriaceae</taxon>
        <taxon>Microthyrium</taxon>
    </lineage>
</organism>
<proteinExistence type="predicted"/>
<dbReference type="AlphaFoldDB" id="A0A6A6UI57"/>
<protein>
    <submittedName>
        <fullName evidence="1">Uncharacterized protein</fullName>
    </submittedName>
</protein>
<gene>
    <name evidence="1" type="ORF">BT63DRAFT_453508</name>
</gene>
<reference evidence="1" key="1">
    <citation type="journal article" date="2020" name="Stud. Mycol.">
        <title>101 Dothideomycetes genomes: a test case for predicting lifestyles and emergence of pathogens.</title>
        <authorList>
            <person name="Haridas S."/>
            <person name="Albert R."/>
            <person name="Binder M."/>
            <person name="Bloem J."/>
            <person name="Labutti K."/>
            <person name="Salamov A."/>
            <person name="Andreopoulos B."/>
            <person name="Baker S."/>
            <person name="Barry K."/>
            <person name="Bills G."/>
            <person name="Bluhm B."/>
            <person name="Cannon C."/>
            <person name="Castanera R."/>
            <person name="Culley D."/>
            <person name="Daum C."/>
            <person name="Ezra D."/>
            <person name="Gonzalez J."/>
            <person name="Henrissat B."/>
            <person name="Kuo A."/>
            <person name="Liang C."/>
            <person name="Lipzen A."/>
            <person name="Lutzoni F."/>
            <person name="Magnuson J."/>
            <person name="Mondo S."/>
            <person name="Nolan M."/>
            <person name="Ohm R."/>
            <person name="Pangilinan J."/>
            <person name="Park H.-J."/>
            <person name="Ramirez L."/>
            <person name="Alfaro M."/>
            <person name="Sun H."/>
            <person name="Tritt A."/>
            <person name="Yoshinaga Y."/>
            <person name="Zwiers L.-H."/>
            <person name="Turgeon B."/>
            <person name="Goodwin S."/>
            <person name="Spatafora J."/>
            <person name="Crous P."/>
            <person name="Grigoriev I."/>
        </authorList>
    </citation>
    <scope>NUCLEOTIDE SEQUENCE</scope>
    <source>
        <strain evidence="1">CBS 115976</strain>
    </source>
</reference>
<dbReference type="Proteomes" id="UP000799302">
    <property type="component" value="Unassembled WGS sequence"/>
</dbReference>
<accession>A0A6A6UI57</accession>
<name>A0A6A6UI57_9PEZI</name>
<dbReference type="EMBL" id="MU004233">
    <property type="protein sequence ID" value="KAF2671123.1"/>
    <property type="molecule type" value="Genomic_DNA"/>
</dbReference>
<keyword evidence="2" id="KW-1185">Reference proteome</keyword>